<sequence length="251" mass="26707">MNWRGAILPVSVIAAAQFAATTYGIQSDALASPVEILASLLQALADGSMIRATLETLGAALGGLLVGGSAGILAGIVLGLSGVLNRLMTVSIELVRPVPSVAIIPLFMLVFGLGFRLEIAVVAFGVVWTVLVLTRAAVAGIEPRLLEVARVLGMSRAQAIWKIVLPSALPRIFVALRLAATVSLIVAVTVEVAVNPLGLGYGMQIAQQALRPEWMFAYLVWLIIVGWSFNYLLVRIEGIVLRRMNFTGPRR</sequence>
<evidence type="ECO:0000313" key="9">
    <source>
        <dbReference type="EMBL" id="MEX0406874.1"/>
    </source>
</evidence>
<comment type="subcellular location">
    <subcellularLocation>
        <location evidence="1 7">Cell membrane</location>
        <topology evidence="1 7">Multi-pass membrane protein</topology>
    </subcellularLocation>
</comment>
<keyword evidence="6 7" id="KW-0472">Membrane</keyword>
<dbReference type="Gene3D" id="1.10.3720.10">
    <property type="entry name" value="MetI-like"/>
    <property type="match status" value="1"/>
</dbReference>
<feature type="transmembrane region" description="Helical" evidence="7">
    <location>
        <begin position="214"/>
        <end position="234"/>
    </location>
</feature>
<evidence type="ECO:0000256" key="4">
    <source>
        <dbReference type="ARBA" id="ARBA00022692"/>
    </source>
</evidence>
<evidence type="ECO:0000256" key="7">
    <source>
        <dbReference type="RuleBase" id="RU363032"/>
    </source>
</evidence>
<dbReference type="PANTHER" id="PTHR30151:SF0">
    <property type="entry name" value="ABC TRANSPORTER PERMEASE PROTEIN MJ0413-RELATED"/>
    <property type="match status" value="1"/>
</dbReference>
<protein>
    <submittedName>
        <fullName evidence="9">ABC transporter permease</fullName>
    </submittedName>
</protein>
<keyword evidence="5 7" id="KW-1133">Transmembrane helix</keyword>
<proteinExistence type="inferred from homology"/>
<dbReference type="PANTHER" id="PTHR30151">
    <property type="entry name" value="ALKANE SULFONATE ABC TRANSPORTER-RELATED, MEMBRANE SUBUNIT"/>
    <property type="match status" value="1"/>
</dbReference>
<keyword evidence="10" id="KW-1185">Reference proteome</keyword>
<name>A0ABV3SJC4_9HYPH</name>
<evidence type="ECO:0000256" key="2">
    <source>
        <dbReference type="ARBA" id="ARBA00022448"/>
    </source>
</evidence>
<dbReference type="EMBL" id="JBDPGJ010000003">
    <property type="protein sequence ID" value="MEX0406874.1"/>
    <property type="molecule type" value="Genomic_DNA"/>
</dbReference>
<evidence type="ECO:0000256" key="1">
    <source>
        <dbReference type="ARBA" id="ARBA00004651"/>
    </source>
</evidence>
<comment type="similarity">
    <text evidence="7">Belongs to the binding-protein-dependent transport system permease family.</text>
</comment>
<reference evidence="9 10" key="1">
    <citation type="submission" date="2024-05" db="EMBL/GenBank/DDBJ databases">
        <authorList>
            <person name="Jiang F."/>
        </authorList>
    </citation>
    <scope>NUCLEOTIDE SEQUENCE [LARGE SCALE GENOMIC DNA]</scope>
    <source>
        <strain evidence="9 10">LZ166</strain>
    </source>
</reference>
<dbReference type="SUPFAM" id="SSF161098">
    <property type="entry name" value="MetI-like"/>
    <property type="match status" value="1"/>
</dbReference>
<comment type="caution">
    <text evidence="9">The sequence shown here is derived from an EMBL/GenBank/DDBJ whole genome shotgun (WGS) entry which is preliminary data.</text>
</comment>
<keyword evidence="3" id="KW-1003">Cell membrane</keyword>
<dbReference type="RefSeq" id="WP_367954756.1">
    <property type="nucleotide sequence ID" value="NZ_JBDPGJ010000003.1"/>
</dbReference>
<feature type="transmembrane region" description="Helical" evidence="7">
    <location>
        <begin position="119"/>
        <end position="138"/>
    </location>
</feature>
<feature type="transmembrane region" description="Helical" evidence="7">
    <location>
        <begin position="57"/>
        <end position="82"/>
    </location>
</feature>
<evidence type="ECO:0000256" key="5">
    <source>
        <dbReference type="ARBA" id="ARBA00022989"/>
    </source>
</evidence>
<dbReference type="Pfam" id="PF00528">
    <property type="entry name" value="BPD_transp_1"/>
    <property type="match status" value="1"/>
</dbReference>
<evidence type="ECO:0000256" key="6">
    <source>
        <dbReference type="ARBA" id="ARBA00023136"/>
    </source>
</evidence>
<evidence type="ECO:0000256" key="3">
    <source>
        <dbReference type="ARBA" id="ARBA00022475"/>
    </source>
</evidence>
<feature type="transmembrane region" description="Helical" evidence="7">
    <location>
        <begin position="172"/>
        <end position="194"/>
    </location>
</feature>
<keyword evidence="4 7" id="KW-0812">Transmembrane</keyword>
<keyword evidence="2 7" id="KW-0813">Transport</keyword>
<organism evidence="9 10">
    <name type="scientific">Aquibium pacificus</name>
    <dbReference type="NCBI Taxonomy" id="3153579"/>
    <lineage>
        <taxon>Bacteria</taxon>
        <taxon>Pseudomonadati</taxon>
        <taxon>Pseudomonadota</taxon>
        <taxon>Alphaproteobacteria</taxon>
        <taxon>Hyphomicrobiales</taxon>
        <taxon>Phyllobacteriaceae</taxon>
        <taxon>Aquibium</taxon>
    </lineage>
</organism>
<dbReference type="InterPro" id="IPR035906">
    <property type="entry name" value="MetI-like_sf"/>
</dbReference>
<accession>A0ABV3SJC4</accession>
<evidence type="ECO:0000313" key="10">
    <source>
        <dbReference type="Proteomes" id="UP001556692"/>
    </source>
</evidence>
<dbReference type="PROSITE" id="PS50928">
    <property type="entry name" value="ABC_TM1"/>
    <property type="match status" value="1"/>
</dbReference>
<dbReference type="Proteomes" id="UP001556692">
    <property type="component" value="Unassembled WGS sequence"/>
</dbReference>
<gene>
    <name evidence="9" type="ORF">ABGN05_14505</name>
</gene>
<evidence type="ECO:0000259" key="8">
    <source>
        <dbReference type="PROSITE" id="PS50928"/>
    </source>
</evidence>
<dbReference type="CDD" id="cd06261">
    <property type="entry name" value="TM_PBP2"/>
    <property type="match status" value="1"/>
</dbReference>
<dbReference type="InterPro" id="IPR000515">
    <property type="entry name" value="MetI-like"/>
</dbReference>
<feature type="domain" description="ABC transmembrane type-1" evidence="8">
    <location>
        <begin position="53"/>
        <end position="233"/>
    </location>
</feature>
<feature type="transmembrane region" description="Helical" evidence="7">
    <location>
        <begin position="94"/>
        <end position="113"/>
    </location>
</feature>